<keyword evidence="3" id="KW-1185">Reference proteome</keyword>
<dbReference type="PANTHER" id="PTHR13812:SF19">
    <property type="entry name" value="KETIMINE REDUCTASE MU-CRYSTALLIN"/>
    <property type="match status" value="1"/>
</dbReference>
<evidence type="ECO:0000256" key="1">
    <source>
        <dbReference type="ARBA" id="ARBA00008903"/>
    </source>
</evidence>
<dbReference type="FunFam" id="3.40.50.720:FF:000311">
    <property type="entry name" value="Ornithine cyclodeaminase"/>
    <property type="match status" value="1"/>
</dbReference>
<dbReference type="NCBIfam" id="NF004793">
    <property type="entry name" value="PRK06141.1"/>
    <property type="match status" value="1"/>
</dbReference>
<dbReference type="Proteomes" id="UP000216947">
    <property type="component" value="Unassembled WGS sequence"/>
</dbReference>
<dbReference type="GO" id="GO:0019752">
    <property type="term" value="P:carboxylic acid metabolic process"/>
    <property type="evidence" value="ECO:0007669"/>
    <property type="project" value="UniProtKB-ARBA"/>
</dbReference>
<proteinExistence type="inferred from homology"/>
<sequence>MQVIDTEKTRSVLEFPAVISALRTAFQAGASVPPRHVHAIESGGSQGTSLIMPAWNEQGYFGVKVINIFPENTRQGLPGLHATYTLYSARTGVPLAQVDGDIVTVYRTAGAAALGASYLARQDAKVLLIVGSGRIAGLVAQAMRAVRPIERVLVWNIRPAGARKLAESLVQQGFDAAAIESLEDGVRQADIVSCSTLSTEPLVRGAWLRPGTHLDLIGSFKPEMKETDPQCFAGAEVYVDTDEAPTKAGDLLAAFDAGVLTPAAIRGTLTELVAGQAPGRADDRQITVFKAVGSALEDLTLAAMVYEAHQGRANAEPGAK</sequence>
<dbReference type="AlphaFoldDB" id="A0A261RDN1"/>
<dbReference type="InterPro" id="IPR036291">
    <property type="entry name" value="NAD(P)-bd_dom_sf"/>
</dbReference>
<dbReference type="PIRSF" id="PIRSF001439">
    <property type="entry name" value="CryM"/>
    <property type="match status" value="1"/>
</dbReference>
<dbReference type="InterPro" id="IPR023401">
    <property type="entry name" value="ODC_N"/>
</dbReference>
<dbReference type="OrthoDB" id="5293744at2"/>
<dbReference type="GO" id="GO:0016491">
    <property type="term" value="F:oxidoreductase activity"/>
    <property type="evidence" value="ECO:0007669"/>
    <property type="project" value="UniProtKB-ARBA"/>
</dbReference>
<dbReference type="Gene3D" id="3.40.50.720">
    <property type="entry name" value="NAD(P)-binding Rossmann-like Domain"/>
    <property type="match status" value="1"/>
</dbReference>
<organism evidence="2 3">
    <name type="scientific">Bordetella genomosp. 7</name>
    <dbReference type="NCBI Taxonomy" id="1416805"/>
    <lineage>
        <taxon>Bacteria</taxon>
        <taxon>Pseudomonadati</taxon>
        <taxon>Pseudomonadota</taxon>
        <taxon>Betaproteobacteria</taxon>
        <taxon>Burkholderiales</taxon>
        <taxon>Alcaligenaceae</taxon>
        <taxon>Bordetella</taxon>
    </lineage>
</organism>
<reference evidence="3" key="1">
    <citation type="submission" date="2017-05" db="EMBL/GenBank/DDBJ databases">
        <title>Complete and WGS of Bordetella genogroups.</title>
        <authorList>
            <person name="Spilker T."/>
            <person name="Lipuma J."/>
        </authorList>
    </citation>
    <scope>NUCLEOTIDE SEQUENCE [LARGE SCALE GENOMIC DNA]</scope>
    <source>
        <strain evidence="3">AU18089</strain>
    </source>
</reference>
<dbReference type="RefSeq" id="WP_026641184.1">
    <property type="nucleotide sequence ID" value="NZ_NEVI01000014.1"/>
</dbReference>
<dbReference type="Pfam" id="PF02423">
    <property type="entry name" value="OCD_Mu_crystall"/>
    <property type="match status" value="1"/>
</dbReference>
<evidence type="ECO:0000313" key="3">
    <source>
        <dbReference type="Proteomes" id="UP000216947"/>
    </source>
</evidence>
<comment type="caution">
    <text evidence="2">The sequence shown here is derived from an EMBL/GenBank/DDBJ whole genome shotgun (WGS) entry which is preliminary data.</text>
</comment>
<gene>
    <name evidence="2" type="ORF">CAL19_10340</name>
</gene>
<dbReference type="PANTHER" id="PTHR13812">
    <property type="entry name" value="KETIMINE REDUCTASE MU-CRYSTALLIN"/>
    <property type="match status" value="1"/>
</dbReference>
<dbReference type="EMBL" id="NEVK01000004">
    <property type="protein sequence ID" value="OZI22887.1"/>
    <property type="molecule type" value="Genomic_DNA"/>
</dbReference>
<comment type="similarity">
    <text evidence="1">Belongs to the ornithine cyclodeaminase/mu-crystallin family.</text>
</comment>
<dbReference type="GO" id="GO:0005737">
    <property type="term" value="C:cytoplasm"/>
    <property type="evidence" value="ECO:0007669"/>
    <property type="project" value="TreeGrafter"/>
</dbReference>
<dbReference type="SUPFAM" id="SSF51735">
    <property type="entry name" value="NAD(P)-binding Rossmann-fold domains"/>
    <property type="match status" value="1"/>
</dbReference>
<dbReference type="Gene3D" id="3.30.1780.10">
    <property type="entry name" value="ornithine cyclodeaminase, domain 1"/>
    <property type="match status" value="1"/>
</dbReference>
<protein>
    <submittedName>
        <fullName evidence="2">Ornithine cyclodeaminase</fullName>
    </submittedName>
</protein>
<dbReference type="InterPro" id="IPR003462">
    <property type="entry name" value="ODC_Mu_crystall"/>
</dbReference>
<name>A0A261RDN1_9BORD</name>
<accession>A0A261RDN1</accession>
<evidence type="ECO:0000313" key="2">
    <source>
        <dbReference type="EMBL" id="OZI22887.1"/>
    </source>
</evidence>